<gene>
    <name evidence="1" type="ORF">AWJ07_20350</name>
</gene>
<dbReference type="EMBL" id="LRDC01000041">
    <property type="protein sequence ID" value="KVX00526.1"/>
    <property type="molecule type" value="Genomic_DNA"/>
</dbReference>
<protein>
    <submittedName>
        <fullName evidence="1">Uncharacterized protein</fullName>
    </submittedName>
</protein>
<reference evidence="1 2" key="1">
    <citation type="submission" date="2016-01" db="EMBL/GenBank/DDBJ databases">
        <title>Draft genome of the antarctic isolate Shewanella frigidimarina Ag06-30.</title>
        <authorList>
            <person name="Parmeciano Di Noto G."/>
            <person name="Vazquez S."/>
            <person name="Mac Cormack W."/>
            <person name="Iriarte A."/>
            <person name="Quiroga C."/>
        </authorList>
    </citation>
    <scope>NUCLEOTIDE SEQUENCE [LARGE SCALE GENOMIC DNA]</scope>
    <source>
        <strain evidence="1 2">Ag06-30</strain>
    </source>
</reference>
<dbReference type="Proteomes" id="UP000055702">
    <property type="component" value="Unassembled WGS sequence"/>
</dbReference>
<comment type="caution">
    <text evidence="1">The sequence shown here is derived from an EMBL/GenBank/DDBJ whole genome shotgun (WGS) entry which is preliminary data.</text>
</comment>
<sequence length="86" mass="9754">MSAKNAEVKSHHVGVGIIRAQTTKRTKKLTIRIPENYIGLVKQLVNYLDEFTMVNGHKVQVESEKVLVNSIQDKAQEIMFSALIFK</sequence>
<dbReference type="RefSeq" id="WP_059747093.1">
    <property type="nucleotide sequence ID" value="NZ_LRDC01000041.1"/>
</dbReference>
<name>A0A106BXQ6_SHEFR</name>
<proteinExistence type="predicted"/>
<evidence type="ECO:0000313" key="2">
    <source>
        <dbReference type="Proteomes" id="UP000055702"/>
    </source>
</evidence>
<dbReference type="AlphaFoldDB" id="A0A106BXQ6"/>
<accession>A0A106BXQ6</accession>
<evidence type="ECO:0000313" key="1">
    <source>
        <dbReference type="EMBL" id="KVX00526.1"/>
    </source>
</evidence>
<organism evidence="1">
    <name type="scientific">Shewanella frigidimarina</name>
    <dbReference type="NCBI Taxonomy" id="56812"/>
    <lineage>
        <taxon>Bacteria</taxon>
        <taxon>Pseudomonadati</taxon>
        <taxon>Pseudomonadota</taxon>
        <taxon>Gammaproteobacteria</taxon>
        <taxon>Alteromonadales</taxon>
        <taxon>Shewanellaceae</taxon>
        <taxon>Shewanella</taxon>
    </lineage>
</organism>